<dbReference type="KEGG" id="sna:Snas_4219"/>
<evidence type="ECO:0000256" key="1">
    <source>
        <dbReference type="SAM" id="MobiDB-lite"/>
    </source>
</evidence>
<dbReference type="HOGENOM" id="CLU_2540949_0_0_11"/>
<keyword evidence="3" id="KW-1185">Reference proteome</keyword>
<feature type="region of interest" description="Disordered" evidence="1">
    <location>
        <begin position="63"/>
        <end position="83"/>
    </location>
</feature>
<evidence type="ECO:0000313" key="3">
    <source>
        <dbReference type="Proteomes" id="UP000000844"/>
    </source>
</evidence>
<evidence type="ECO:0000313" key="2">
    <source>
        <dbReference type="EMBL" id="ADD43868.1"/>
    </source>
</evidence>
<sequence length="83" mass="8860">MGVTIPAIVFVGLLTLIVLCAMRGTTPSERVEILKAAASLAREWRHPILSLRRLPNVSTNGQAPVVDNGLPQITDGVNDKSSI</sequence>
<accession>D3Q2D5</accession>
<reference evidence="2 3" key="1">
    <citation type="journal article" date="2009" name="Stand. Genomic Sci.">
        <title>Complete genome sequence of Stackebrandtia nassauensis type strain (LLR-40K-21).</title>
        <authorList>
            <person name="Munk C."/>
            <person name="Lapidus A."/>
            <person name="Copeland A."/>
            <person name="Jando M."/>
            <person name="Mayilraj S."/>
            <person name="Glavina Del Rio T."/>
            <person name="Nolan M."/>
            <person name="Chen F."/>
            <person name="Lucas S."/>
            <person name="Tice H."/>
            <person name="Cheng J.F."/>
            <person name="Han C."/>
            <person name="Detter J.C."/>
            <person name="Bruce D."/>
            <person name="Goodwin L."/>
            <person name="Chain P."/>
            <person name="Pitluck S."/>
            <person name="Goker M."/>
            <person name="Ovchinikova G."/>
            <person name="Pati A."/>
            <person name="Ivanova N."/>
            <person name="Mavromatis K."/>
            <person name="Chen A."/>
            <person name="Palaniappan K."/>
            <person name="Land M."/>
            <person name="Hauser L."/>
            <person name="Chang Y.J."/>
            <person name="Jeffries C.D."/>
            <person name="Bristow J."/>
            <person name="Eisen J.A."/>
            <person name="Markowitz V."/>
            <person name="Hugenholtz P."/>
            <person name="Kyrpides N.C."/>
            <person name="Klenk H.P."/>
        </authorList>
    </citation>
    <scope>NUCLEOTIDE SEQUENCE [LARGE SCALE GENOMIC DNA]</scope>
    <source>
        <strain evidence="3">DSM 44728 / CIP 108903 / NRRL B-16338 / NBRC 102104 / LLR-40K-21</strain>
    </source>
</reference>
<dbReference type="Proteomes" id="UP000000844">
    <property type="component" value="Chromosome"/>
</dbReference>
<organism evidence="2 3">
    <name type="scientific">Stackebrandtia nassauensis (strain DSM 44728 / CIP 108903 / NRRL B-16338 / NBRC 102104 / LLR-40K-21)</name>
    <dbReference type="NCBI Taxonomy" id="446470"/>
    <lineage>
        <taxon>Bacteria</taxon>
        <taxon>Bacillati</taxon>
        <taxon>Actinomycetota</taxon>
        <taxon>Actinomycetes</taxon>
        <taxon>Glycomycetales</taxon>
        <taxon>Glycomycetaceae</taxon>
        <taxon>Stackebrandtia</taxon>
    </lineage>
</organism>
<protein>
    <submittedName>
        <fullName evidence="2">Uncharacterized protein</fullName>
    </submittedName>
</protein>
<dbReference type="AlphaFoldDB" id="D3Q2D5"/>
<gene>
    <name evidence="2" type="ordered locus">Snas_4219</name>
</gene>
<dbReference type="EMBL" id="CP001778">
    <property type="protein sequence ID" value="ADD43868.1"/>
    <property type="molecule type" value="Genomic_DNA"/>
</dbReference>
<proteinExistence type="predicted"/>
<name>D3Q2D5_STANL</name>
<dbReference type="RefSeq" id="WP_013019439.1">
    <property type="nucleotide sequence ID" value="NC_013947.1"/>
</dbReference>